<keyword evidence="1" id="KW-0442">Lipid degradation</keyword>
<dbReference type="RefSeq" id="WP_077244599.1">
    <property type="nucleotide sequence ID" value="NZ_MUZR01000045.1"/>
</dbReference>
<evidence type="ECO:0000259" key="3">
    <source>
        <dbReference type="Pfam" id="PF04608"/>
    </source>
</evidence>
<sequence length="177" mass="18919">MPSARTVFGDPIHLLAFGFGSGLSRWAPGTTGSLAALVVYFAIMNFPEWAYLAITVIVTMAGFHICGESARRLGVHDHSGIVWDEWAGMLVTLAFIPPGITLAGDAAGLVWVALGFFLFRLFDILKPWPARYFDEKWHDGTGIVMDDVVAGLYAGLALMLIVLVAQQTGLAAGAPPA</sequence>
<comment type="function">
    <text evidence="1">Lipid phosphatase which dephosphorylates phosphatidylglycerophosphate (PGP) to phosphatidylglycerol (PG).</text>
</comment>
<keyword evidence="1" id="KW-0443">Lipid metabolism</keyword>
<dbReference type="AlphaFoldDB" id="A0A1V2ZX08"/>
<dbReference type="GO" id="GO:0006655">
    <property type="term" value="P:phosphatidylglycerol biosynthetic process"/>
    <property type="evidence" value="ECO:0007669"/>
    <property type="project" value="UniProtKB-UniPathway"/>
</dbReference>
<gene>
    <name evidence="4" type="ORF">B1A74_10415</name>
</gene>
<keyword evidence="1" id="KW-1208">Phospholipid metabolism</keyword>
<evidence type="ECO:0000313" key="4">
    <source>
        <dbReference type="EMBL" id="OOC09541.1"/>
    </source>
</evidence>
<proteinExistence type="predicted"/>
<dbReference type="InterPro" id="IPR036681">
    <property type="entry name" value="PgpA-like_sf"/>
</dbReference>
<protein>
    <recommendedName>
        <fullName evidence="1">Phosphatidylglycerophosphatase A</fullName>
        <ecNumber evidence="1">3.1.3.27</ecNumber>
    </recommendedName>
    <alternativeName>
        <fullName evidence="1">Phosphatidylglycerolphosphate phosphatase A</fullName>
    </alternativeName>
</protein>
<organism evidence="4 5">
    <name type="scientific">Thioalkalivibrio halophilus</name>
    <dbReference type="NCBI Taxonomy" id="252474"/>
    <lineage>
        <taxon>Bacteria</taxon>
        <taxon>Pseudomonadati</taxon>
        <taxon>Pseudomonadota</taxon>
        <taxon>Gammaproteobacteria</taxon>
        <taxon>Chromatiales</taxon>
        <taxon>Ectothiorhodospiraceae</taxon>
        <taxon>Thioalkalivibrio</taxon>
    </lineage>
</organism>
<comment type="subcellular location">
    <subcellularLocation>
        <location evidence="1">Cell inner membrane</location>
        <topology evidence="1">Multi-pass membrane protein</topology>
    </subcellularLocation>
</comment>
<dbReference type="Proteomes" id="UP000189177">
    <property type="component" value="Unassembled WGS sequence"/>
</dbReference>
<dbReference type="PANTHER" id="PTHR36305:SF1">
    <property type="entry name" value="PHOSPHATIDYLGLYCEROPHOSPHATASE A"/>
    <property type="match status" value="1"/>
</dbReference>
<comment type="caution">
    <text evidence="4">The sequence shown here is derived from an EMBL/GenBank/DDBJ whole genome shotgun (WGS) entry which is preliminary data.</text>
</comment>
<dbReference type="STRING" id="252474.B1A74_10415"/>
<name>A0A1V2ZX08_9GAMM</name>
<keyword evidence="1 2" id="KW-0812">Transmembrane</keyword>
<dbReference type="SUPFAM" id="SSF101307">
    <property type="entry name" value="YutG-like"/>
    <property type="match status" value="1"/>
</dbReference>
<keyword evidence="1 2" id="KW-0472">Membrane</keyword>
<dbReference type="EC" id="3.1.3.27" evidence="1"/>
<reference evidence="4 5" key="1">
    <citation type="submission" date="2017-02" db="EMBL/GenBank/DDBJ databases">
        <title>Genomic diversity within the haloalkaliphilic genus Thioalkalivibrio.</title>
        <authorList>
            <person name="Ahn A.-C."/>
            <person name="Meier-Kolthoff J."/>
            <person name="Overmars L."/>
            <person name="Richter M."/>
            <person name="Woyke T."/>
            <person name="Sorokin D.Y."/>
            <person name="Muyzer G."/>
        </authorList>
    </citation>
    <scope>NUCLEOTIDE SEQUENCE [LARGE SCALE GENOMIC DNA]</scope>
    <source>
        <strain evidence="4 5">HL17</strain>
    </source>
</reference>
<dbReference type="PANTHER" id="PTHR36305">
    <property type="entry name" value="PHOSPHATIDYLGLYCEROPHOSPHATASE A"/>
    <property type="match status" value="1"/>
</dbReference>
<keyword evidence="5" id="KW-1185">Reference proteome</keyword>
<keyword evidence="1" id="KW-0460">Magnesium</keyword>
<evidence type="ECO:0000256" key="1">
    <source>
        <dbReference type="PIRNR" id="PIRNR006162"/>
    </source>
</evidence>
<feature type="domain" description="YutG/PgpA" evidence="3">
    <location>
        <begin position="15"/>
        <end position="161"/>
    </location>
</feature>
<keyword evidence="1" id="KW-0479">Metal-binding</keyword>
<dbReference type="GO" id="GO:0005886">
    <property type="term" value="C:plasma membrane"/>
    <property type="evidence" value="ECO:0007669"/>
    <property type="project" value="UniProtKB-SubCell"/>
</dbReference>
<dbReference type="UniPathway" id="UPA00084">
    <property type="reaction ID" value="UER00504"/>
</dbReference>
<keyword evidence="1" id="KW-1003">Cell membrane</keyword>
<dbReference type="PIRSF" id="PIRSF006162">
    <property type="entry name" value="PgpA"/>
    <property type="match status" value="1"/>
</dbReference>
<dbReference type="GO" id="GO:0009395">
    <property type="term" value="P:phospholipid catabolic process"/>
    <property type="evidence" value="ECO:0007669"/>
    <property type="project" value="UniProtKB-KW"/>
</dbReference>
<feature type="transmembrane region" description="Helical" evidence="2">
    <location>
        <begin position="102"/>
        <end position="122"/>
    </location>
</feature>
<dbReference type="Pfam" id="PF04608">
    <property type="entry name" value="PgpA"/>
    <property type="match status" value="1"/>
</dbReference>
<evidence type="ECO:0000256" key="2">
    <source>
        <dbReference type="SAM" id="Phobius"/>
    </source>
</evidence>
<dbReference type="OrthoDB" id="9804091at2"/>
<accession>A0A1V2ZX08</accession>
<dbReference type="GO" id="GO:0046872">
    <property type="term" value="F:metal ion binding"/>
    <property type="evidence" value="ECO:0007669"/>
    <property type="project" value="UniProtKB-KW"/>
</dbReference>
<feature type="transmembrane region" description="Helical" evidence="2">
    <location>
        <begin position="143"/>
        <end position="165"/>
    </location>
</feature>
<comment type="cofactor">
    <cofactor evidence="1">
        <name>Mg(2+)</name>
        <dbReference type="ChEBI" id="CHEBI:18420"/>
    </cofactor>
</comment>
<keyword evidence="1" id="KW-0997">Cell inner membrane</keyword>
<keyword evidence="2" id="KW-1133">Transmembrane helix</keyword>
<feature type="transmembrane region" description="Helical" evidence="2">
    <location>
        <begin position="12"/>
        <end position="43"/>
    </location>
</feature>
<feature type="transmembrane region" description="Helical" evidence="2">
    <location>
        <begin position="49"/>
        <end position="67"/>
    </location>
</feature>
<comment type="pathway">
    <text evidence="1">Phospholipid metabolism; phosphatidylglycerol biosynthesis; phosphatidylglycerol from CDP-diacylglycerol: step 2/2.</text>
</comment>
<dbReference type="InterPro" id="IPR026037">
    <property type="entry name" value="PgpA"/>
</dbReference>
<comment type="catalytic activity">
    <reaction evidence="1">
        <text>a 1,2-diacyl-sn-glycero-3-phospho-(1'-sn-glycero-3'-phosphate) + H2O = a 1,2-diacyl-sn-glycero-3-phospho-(1'-sn-glycerol) + phosphate</text>
        <dbReference type="Rhea" id="RHEA:33751"/>
        <dbReference type="ChEBI" id="CHEBI:15377"/>
        <dbReference type="ChEBI" id="CHEBI:43474"/>
        <dbReference type="ChEBI" id="CHEBI:60110"/>
        <dbReference type="ChEBI" id="CHEBI:64716"/>
        <dbReference type="EC" id="3.1.3.27"/>
    </reaction>
</comment>
<keyword evidence="1" id="KW-0378">Hydrolase</keyword>
<dbReference type="EMBL" id="MUZR01000045">
    <property type="protein sequence ID" value="OOC09541.1"/>
    <property type="molecule type" value="Genomic_DNA"/>
</dbReference>
<dbReference type="InterPro" id="IPR007686">
    <property type="entry name" value="YutG/PgpA"/>
</dbReference>
<dbReference type="GO" id="GO:0008962">
    <property type="term" value="F:phosphatidylglycerophosphatase activity"/>
    <property type="evidence" value="ECO:0007669"/>
    <property type="project" value="UniProtKB-EC"/>
</dbReference>
<evidence type="ECO:0000313" key="5">
    <source>
        <dbReference type="Proteomes" id="UP000189177"/>
    </source>
</evidence>
<keyword evidence="1" id="KW-0595">Phospholipid degradation</keyword>
<dbReference type="CDD" id="cd06971">
    <property type="entry name" value="PgpA"/>
    <property type="match status" value="1"/>
</dbReference>